<protein>
    <submittedName>
        <fullName evidence="3">Peptide/nickel transport system substrate-binding protein</fullName>
    </submittedName>
</protein>
<feature type="chain" id="PRO_5020411168" evidence="1">
    <location>
        <begin position="27"/>
        <end position="504"/>
    </location>
</feature>
<evidence type="ECO:0000259" key="2">
    <source>
        <dbReference type="Pfam" id="PF00496"/>
    </source>
</evidence>
<dbReference type="Gene3D" id="3.10.105.10">
    <property type="entry name" value="Dipeptide-binding Protein, Domain 3"/>
    <property type="match status" value="1"/>
</dbReference>
<name>A0A4R1NJ11_9GAMM</name>
<feature type="signal peptide" evidence="1">
    <location>
        <begin position="1"/>
        <end position="26"/>
    </location>
</feature>
<dbReference type="AlphaFoldDB" id="A0A4R1NJ11"/>
<dbReference type="Gene3D" id="3.40.190.10">
    <property type="entry name" value="Periplasmic binding protein-like II"/>
    <property type="match status" value="1"/>
</dbReference>
<dbReference type="GO" id="GO:0015833">
    <property type="term" value="P:peptide transport"/>
    <property type="evidence" value="ECO:0007669"/>
    <property type="project" value="TreeGrafter"/>
</dbReference>
<dbReference type="GO" id="GO:1904680">
    <property type="term" value="F:peptide transmembrane transporter activity"/>
    <property type="evidence" value="ECO:0007669"/>
    <property type="project" value="TreeGrafter"/>
</dbReference>
<dbReference type="GO" id="GO:0043190">
    <property type="term" value="C:ATP-binding cassette (ABC) transporter complex"/>
    <property type="evidence" value="ECO:0007669"/>
    <property type="project" value="InterPro"/>
</dbReference>
<feature type="domain" description="Solute-binding protein family 5" evidence="2">
    <location>
        <begin position="72"/>
        <end position="421"/>
    </location>
</feature>
<organism evidence="3 4">
    <name type="scientific">Sodalis ligni</name>
    <dbReference type="NCBI Taxonomy" id="2697027"/>
    <lineage>
        <taxon>Bacteria</taxon>
        <taxon>Pseudomonadati</taxon>
        <taxon>Pseudomonadota</taxon>
        <taxon>Gammaproteobacteria</taxon>
        <taxon>Enterobacterales</taxon>
        <taxon>Bruguierivoracaceae</taxon>
        <taxon>Sodalis</taxon>
    </lineage>
</organism>
<dbReference type="InterPro" id="IPR039424">
    <property type="entry name" value="SBP_5"/>
</dbReference>
<dbReference type="InterPro" id="IPR030678">
    <property type="entry name" value="Peptide/Ni-bd"/>
</dbReference>
<dbReference type="GO" id="GO:0030288">
    <property type="term" value="C:outer membrane-bounded periplasmic space"/>
    <property type="evidence" value="ECO:0007669"/>
    <property type="project" value="UniProtKB-ARBA"/>
</dbReference>
<gene>
    <name evidence="3" type="ORF">EZJ58_5421</name>
</gene>
<keyword evidence="1" id="KW-0732">Signal</keyword>
<dbReference type="EMBL" id="SJOI01000001">
    <property type="protein sequence ID" value="TCL07117.1"/>
    <property type="molecule type" value="Genomic_DNA"/>
</dbReference>
<evidence type="ECO:0000313" key="3">
    <source>
        <dbReference type="EMBL" id="TCL07117.1"/>
    </source>
</evidence>
<dbReference type="InterPro" id="IPR000914">
    <property type="entry name" value="SBP_5_dom"/>
</dbReference>
<comment type="caution">
    <text evidence="3">The sequence shown here is derived from an EMBL/GenBank/DDBJ whole genome shotgun (WGS) entry which is preliminary data.</text>
</comment>
<proteinExistence type="predicted"/>
<dbReference type="PIRSF" id="PIRSF002741">
    <property type="entry name" value="MppA"/>
    <property type="match status" value="1"/>
</dbReference>
<dbReference type="SUPFAM" id="SSF53850">
    <property type="entry name" value="Periplasmic binding protein-like II"/>
    <property type="match status" value="1"/>
</dbReference>
<dbReference type="OrthoDB" id="9801912at2"/>
<dbReference type="CDD" id="cd00995">
    <property type="entry name" value="PBP2_NikA_DppA_OppA_like"/>
    <property type="match status" value="1"/>
</dbReference>
<dbReference type="RefSeq" id="WP_132927065.1">
    <property type="nucleotide sequence ID" value="NZ_SJOI01000001.1"/>
</dbReference>
<keyword evidence="4" id="KW-1185">Reference proteome</keyword>
<dbReference type="Pfam" id="PF00496">
    <property type="entry name" value="SBP_bac_5"/>
    <property type="match status" value="1"/>
</dbReference>
<dbReference type="PANTHER" id="PTHR30290">
    <property type="entry name" value="PERIPLASMIC BINDING COMPONENT OF ABC TRANSPORTER"/>
    <property type="match status" value="1"/>
</dbReference>
<sequence length="504" mass="56289">MKRKHFTIVAAGVLLALSAVSQLAEAAGVLTIGRREDSTTFDPIKSAQNADNGVFSNVFDVLVRVDKSGTRLEPGLAQSWEISADGKVYTFKLRDAKFSDGSPVTAQDAVFSLLRIRDNEGSLWRDSYSIIDKAEAPDPHTLVVTLKTPSAPFLSQLALPNVSVLPEKIVKSMGEEAFAEKPVGSGAFSVKEWTRGEKVVLVKNPYFWQADRVKLDGVEWLTLPDDNTRMLKVQAGELDAALSVPFSRITSLQKDPNLDVHLDRSTREDHLLINHEHGALGKIEVRQALDFAIDKKAIVDTVTFGFGTIANSYIPEGALYHYADNLSRPYDPAKARQMLKDAGASDLKLKYVVNAGDEVDEQIAILLQQQLAKAGVTVDLQKVDPSQSWDMLVAGEYDISVMYWTNDILDPDQKTTFVLGHDANMNYMTRYHNEKVKALVAAARVEMNMVQRKQMYIDLQKMAKADVNWIDLYYSPYRNVSRKNIKNFDQNPLGRFTLEDTEKL</sequence>
<evidence type="ECO:0000256" key="1">
    <source>
        <dbReference type="SAM" id="SignalP"/>
    </source>
</evidence>
<dbReference type="Proteomes" id="UP000294555">
    <property type="component" value="Unassembled WGS sequence"/>
</dbReference>
<dbReference type="Gene3D" id="3.90.76.10">
    <property type="entry name" value="Dipeptide-binding Protein, Domain 1"/>
    <property type="match status" value="1"/>
</dbReference>
<reference evidence="3 4" key="1">
    <citation type="submission" date="2019-02" db="EMBL/GenBank/DDBJ databases">
        <title>Investigation of anaerobic lignin degradation for improved lignocellulosic biofuels.</title>
        <authorList>
            <person name="Deangelis K."/>
        </authorList>
    </citation>
    <scope>NUCLEOTIDE SEQUENCE [LARGE SCALE GENOMIC DNA]</scope>
    <source>
        <strain evidence="3 4">159R</strain>
    </source>
</reference>
<evidence type="ECO:0000313" key="4">
    <source>
        <dbReference type="Proteomes" id="UP000294555"/>
    </source>
</evidence>
<accession>A0A4R1NJ11</accession>